<gene>
    <name evidence="9" type="primary">CLN3</name>
</gene>
<dbReference type="PANTHER" id="PTHR10981">
    <property type="entry name" value="BATTENIN"/>
    <property type="match status" value="1"/>
</dbReference>
<dbReference type="AlphaFoldDB" id="A0A8C3X338"/>
<dbReference type="PIRSF" id="PIRSF015974">
    <property type="entry name" value="CLN3_BTN1"/>
    <property type="match status" value="1"/>
</dbReference>
<keyword evidence="10" id="KW-1185">Reference proteome</keyword>
<feature type="transmembrane region" description="Helical" evidence="7">
    <location>
        <begin position="39"/>
        <end position="59"/>
    </location>
</feature>
<feature type="transmembrane region" description="Helical" evidence="7">
    <location>
        <begin position="233"/>
        <end position="250"/>
    </location>
</feature>
<feature type="transmembrane region" description="Helical" evidence="7">
    <location>
        <begin position="323"/>
        <end position="342"/>
    </location>
</feature>
<evidence type="ECO:0000256" key="1">
    <source>
        <dbReference type="ARBA" id="ARBA00004127"/>
    </source>
</evidence>
<evidence type="ECO:0000256" key="2">
    <source>
        <dbReference type="ARBA" id="ARBA00007467"/>
    </source>
</evidence>
<feature type="transmembrane region" description="Helical" evidence="7">
    <location>
        <begin position="298"/>
        <end position="317"/>
    </location>
</feature>
<dbReference type="SUPFAM" id="SSF103473">
    <property type="entry name" value="MFS general substrate transporter"/>
    <property type="match status" value="1"/>
</dbReference>
<dbReference type="PRINTS" id="PR01315">
    <property type="entry name" value="BATTENIN"/>
</dbReference>
<reference evidence="9" key="2">
    <citation type="submission" date="2025-09" db="UniProtKB">
        <authorList>
            <consortium name="Ensembl"/>
        </authorList>
    </citation>
    <scope>IDENTIFICATION</scope>
</reference>
<feature type="region of interest" description="Disordered" evidence="8">
    <location>
        <begin position="1"/>
        <end position="31"/>
    </location>
</feature>
<keyword evidence="7" id="KW-0458">Lysosome</keyword>
<dbReference type="GO" id="GO:0005765">
    <property type="term" value="C:lysosomal membrane"/>
    <property type="evidence" value="ECO:0007669"/>
    <property type="project" value="UniProtKB-SubCell"/>
</dbReference>
<dbReference type="GeneTree" id="ENSGT00390000003249"/>
<evidence type="ECO:0000256" key="7">
    <source>
        <dbReference type="RuleBase" id="RU361113"/>
    </source>
</evidence>
<keyword evidence="5 7" id="KW-1133">Transmembrane helix</keyword>
<feature type="transmembrane region" description="Helical" evidence="7">
    <location>
        <begin position="128"/>
        <end position="145"/>
    </location>
</feature>
<dbReference type="Proteomes" id="UP000694540">
    <property type="component" value="Unplaced"/>
</dbReference>
<dbReference type="GO" id="GO:0012505">
    <property type="term" value="C:endomembrane system"/>
    <property type="evidence" value="ECO:0007669"/>
    <property type="project" value="UniProtKB-SubCell"/>
</dbReference>
<evidence type="ECO:0000313" key="10">
    <source>
        <dbReference type="Proteomes" id="UP000694540"/>
    </source>
</evidence>
<evidence type="ECO:0000256" key="6">
    <source>
        <dbReference type="ARBA" id="ARBA00023136"/>
    </source>
</evidence>
<comment type="similarity">
    <text evidence="2 7">Belongs to the battenin family.</text>
</comment>
<sequence length="390" mass="42710">MGGCAGSQRRLSDSEGEETDPAPRPPLQDRQGAHWKNAVGFWLLGLCNNFSYVVMLSAAHDILSHQRAPGNQSHVDPDPTPTPHNSSSRFDCNSVSTAAVLLADILPTLIIKLLAPLGLHLLPYSPRVLTSGICAAGSFILVAFSHSVGTSLCGVVLASISSGLGEVTFLSLTSFYPSYFLLLTSPGSQDLGGEEEAEIAAQQPLINSQATELKPGSSSHLSLRERWTVFKGLLHYIVPLVLVYFAEYFINQGLFELLFFRNTFLSHAQQYRWYQMLYQAGVFASRSSLRCCHIRHTWALALLQCLNLAFLLADVWLSFLPSIYLVFVIILYEGLLGGAAYVNTFHNIALETSDEHREFAMATACISDTLGISLSGLLALPLHDFLCRLS</sequence>
<dbReference type="InterPro" id="IPR018460">
    <property type="entry name" value="Battenin_disease_Cln3_subgr"/>
</dbReference>
<comment type="subcellular location">
    <subcellularLocation>
        <location evidence="1">Endomembrane system</location>
        <topology evidence="1">Multi-pass membrane protein</topology>
    </subcellularLocation>
    <subcellularLocation>
        <location evidence="7">Lysosome membrane</location>
        <topology evidence="7">Multi-pass membrane protein</topology>
    </subcellularLocation>
</comment>
<evidence type="ECO:0000256" key="8">
    <source>
        <dbReference type="SAM" id="MobiDB-lite"/>
    </source>
</evidence>
<protein>
    <recommendedName>
        <fullName evidence="7">Battenin</fullName>
    </recommendedName>
</protein>
<organism evidence="9 10">
    <name type="scientific">Catagonus wagneri</name>
    <name type="common">Chacoan peccary</name>
    <dbReference type="NCBI Taxonomy" id="51154"/>
    <lineage>
        <taxon>Eukaryota</taxon>
        <taxon>Metazoa</taxon>
        <taxon>Chordata</taxon>
        <taxon>Craniata</taxon>
        <taxon>Vertebrata</taxon>
        <taxon>Euteleostomi</taxon>
        <taxon>Mammalia</taxon>
        <taxon>Eutheria</taxon>
        <taxon>Laurasiatheria</taxon>
        <taxon>Artiodactyla</taxon>
        <taxon>Suina</taxon>
        <taxon>Tayassuidae</taxon>
        <taxon>Catagonus</taxon>
    </lineage>
</organism>
<dbReference type="Ensembl" id="ENSCWAT00000025202.1">
    <property type="protein sequence ID" value="ENSCWAP00000023249.1"/>
    <property type="gene ID" value="ENSCWAG00000017327.1"/>
</dbReference>
<dbReference type="Pfam" id="PF02487">
    <property type="entry name" value="CLN3"/>
    <property type="match status" value="2"/>
</dbReference>
<evidence type="ECO:0000256" key="3">
    <source>
        <dbReference type="ARBA" id="ARBA00022448"/>
    </source>
</evidence>
<feature type="transmembrane region" description="Helical" evidence="7">
    <location>
        <begin position="152"/>
        <end position="176"/>
    </location>
</feature>
<keyword evidence="4 7" id="KW-0812">Transmembrane</keyword>
<evidence type="ECO:0000256" key="4">
    <source>
        <dbReference type="ARBA" id="ARBA00022692"/>
    </source>
</evidence>
<dbReference type="InterPro" id="IPR036259">
    <property type="entry name" value="MFS_trans_sf"/>
</dbReference>
<proteinExistence type="inferred from homology"/>
<feature type="region of interest" description="Disordered" evidence="8">
    <location>
        <begin position="67"/>
        <end position="90"/>
    </location>
</feature>
<reference evidence="9" key="1">
    <citation type="submission" date="2025-08" db="UniProtKB">
        <authorList>
            <consortium name="Ensembl"/>
        </authorList>
    </citation>
    <scope>IDENTIFICATION</scope>
</reference>
<keyword evidence="3" id="KW-0813">Transport</keyword>
<evidence type="ECO:0000313" key="9">
    <source>
        <dbReference type="Ensembl" id="ENSCWAP00000023249.1"/>
    </source>
</evidence>
<keyword evidence="6 7" id="KW-0472">Membrane</keyword>
<dbReference type="GO" id="GO:0007042">
    <property type="term" value="P:lysosomal lumen acidification"/>
    <property type="evidence" value="ECO:0007669"/>
    <property type="project" value="TreeGrafter"/>
</dbReference>
<dbReference type="InterPro" id="IPR003492">
    <property type="entry name" value="Battenin_disease_Cln3"/>
</dbReference>
<dbReference type="PANTHER" id="PTHR10981:SF0">
    <property type="entry name" value="BATTENIN"/>
    <property type="match status" value="1"/>
</dbReference>
<feature type="transmembrane region" description="Helical" evidence="7">
    <location>
        <begin position="98"/>
        <end position="122"/>
    </location>
</feature>
<name>A0A8C3X338_9CETA</name>
<accession>A0A8C3X338</accession>
<evidence type="ECO:0000256" key="5">
    <source>
        <dbReference type="ARBA" id="ARBA00022989"/>
    </source>
</evidence>